<evidence type="ECO:0008006" key="6">
    <source>
        <dbReference type="Google" id="ProtNLM"/>
    </source>
</evidence>
<keyword evidence="3" id="KW-0812">Transmembrane</keyword>
<feature type="non-terminal residue" evidence="4">
    <location>
        <position position="1"/>
    </location>
</feature>
<proteinExistence type="predicted"/>
<gene>
    <name evidence="4" type="ORF">OSB04_004481</name>
</gene>
<comment type="subcellular location">
    <subcellularLocation>
        <location evidence="1">Membrane</location>
    </subcellularLocation>
</comment>
<evidence type="ECO:0000256" key="3">
    <source>
        <dbReference type="SAM" id="Phobius"/>
    </source>
</evidence>
<comment type="caution">
    <text evidence="4">The sequence shown here is derived from an EMBL/GenBank/DDBJ whole genome shotgun (WGS) entry which is preliminary data.</text>
</comment>
<keyword evidence="3" id="KW-1133">Transmembrane helix</keyword>
<dbReference type="GO" id="GO:0098542">
    <property type="term" value="P:defense response to other organism"/>
    <property type="evidence" value="ECO:0007669"/>
    <property type="project" value="InterPro"/>
</dbReference>
<sequence>MKIDFEFLIFDSTLIIACPPAREPKTEPQVKNIRIYSSRSKKPNESGLWMFIQPPFSCKKCFLFLLIIIGILILISVFFSLIIIFVLKPRRPVFLFQSMNIASYKFDVSGSSSLFVSLVASVTLIAQNPNRIGINYDSSRLQILEDGFVIGLIRIPEFYQSPRSHNVSVDIDLVFQCLDVTSIMSGFDTTNFSIKVFGDIGVRLKVLQVKLPKIKVGLDCDVAVDDRYLISEDEISSLKAVKNHIAHFDANSQAFSKKCSI</sequence>
<evidence type="ECO:0000256" key="1">
    <source>
        <dbReference type="ARBA" id="ARBA00004370"/>
    </source>
</evidence>
<dbReference type="InterPro" id="IPR044839">
    <property type="entry name" value="NDR1-like"/>
</dbReference>
<dbReference type="EMBL" id="JARYMX010000001">
    <property type="protein sequence ID" value="KAJ9568515.1"/>
    <property type="molecule type" value="Genomic_DNA"/>
</dbReference>
<dbReference type="AlphaFoldDB" id="A0AA38TWX0"/>
<evidence type="ECO:0000313" key="4">
    <source>
        <dbReference type="EMBL" id="KAJ9568515.1"/>
    </source>
</evidence>
<accession>A0AA38TWX0</accession>
<reference evidence="4" key="1">
    <citation type="submission" date="2023-03" db="EMBL/GenBank/DDBJ databases">
        <title>Chromosome-scale reference genome and RAD-based genetic map of yellow starthistle (Centaurea solstitialis) reveal putative structural variation and QTLs associated with invader traits.</title>
        <authorList>
            <person name="Reatini B."/>
            <person name="Cang F.A."/>
            <person name="Jiang Q."/>
            <person name="Mckibben M.T.W."/>
            <person name="Barker M.S."/>
            <person name="Rieseberg L.H."/>
            <person name="Dlugosch K.M."/>
        </authorList>
    </citation>
    <scope>NUCLEOTIDE SEQUENCE</scope>
    <source>
        <strain evidence="4">CAN-66</strain>
        <tissue evidence="4">Leaf</tissue>
    </source>
</reference>
<feature type="transmembrane region" description="Helical" evidence="3">
    <location>
        <begin position="62"/>
        <end position="87"/>
    </location>
</feature>
<dbReference type="PANTHER" id="PTHR31234">
    <property type="entry name" value="LATE EMBRYOGENESIS ABUNDANT (LEA) HYDROXYPROLINE-RICH GLYCOPROTEIN FAMILY"/>
    <property type="match status" value="1"/>
</dbReference>
<protein>
    <recommendedName>
        <fullName evidence="6">Late embryogenesis abundant protein LEA-2 subgroup domain-containing protein</fullName>
    </recommendedName>
</protein>
<name>A0AA38TWX0_9ASTR</name>
<dbReference type="GO" id="GO:0005886">
    <property type="term" value="C:plasma membrane"/>
    <property type="evidence" value="ECO:0007669"/>
    <property type="project" value="TreeGrafter"/>
</dbReference>
<evidence type="ECO:0000256" key="2">
    <source>
        <dbReference type="ARBA" id="ARBA00023136"/>
    </source>
</evidence>
<evidence type="ECO:0000313" key="5">
    <source>
        <dbReference type="Proteomes" id="UP001172457"/>
    </source>
</evidence>
<dbReference type="PANTHER" id="PTHR31234:SF71">
    <property type="entry name" value="LATE EMBRYOGENESIS ABUNDANT PROTEIN, LEA_2 SUBGROUP"/>
    <property type="match status" value="1"/>
</dbReference>
<keyword evidence="2 3" id="KW-0472">Membrane</keyword>
<organism evidence="4 5">
    <name type="scientific">Centaurea solstitialis</name>
    <name type="common">yellow star-thistle</name>
    <dbReference type="NCBI Taxonomy" id="347529"/>
    <lineage>
        <taxon>Eukaryota</taxon>
        <taxon>Viridiplantae</taxon>
        <taxon>Streptophyta</taxon>
        <taxon>Embryophyta</taxon>
        <taxon>Tracheophyta</taxon>
        <taxon>Spermatophyta</taxon>
        <taxon>Magnoliopsida</taxon>
        <taxon>eudicotyledons</taxon>
        <taxon>Gunneridae</taxon>
        <taxon>Pentapetalae</taxon>
        <taxon>asterids</taxon>
        <taxon>campanulids</taxon>
        <taxon>Asterales</taxon>
        <taxon>Asteraceae</taxon>
        <taxon>Carduoideae</taxon>
        <taxon>Cardueae</taxon>
        <taxon>Centaureinae</taxon>
        <taxon>Centaurea</taxon>
    </lineage>
</organism>
<dbReference type="Proteomes" id="UP001172457">
    <property type="component" value="Chromosome 1"/>
</dbReference>
<keyword evidence="5" id="KW-1185">Reference proteome</keyword>